<feature type="compositionally biased region" description="Low complexity" evidence="1">
    <location>
        <begin position="9"/>
        <end position="20"/>
    </location>
</feature>
<organism evidence="2 3">
    <name type="scientific">Callipepla squamata</name>
    <name type="common">Scaled quail</name>
    <dbReference type="NCBI Taxonomy" id="9009"/>
    <lineage>
        <taxon>Eukaryota</taxon>
        <taxon>Metazoa</taxon>
        <taxon>Chordata</taxon>
        <taxon>Craniata</taxon>
        <taxon>Vertebrata</taxon>
        <taxon>Euteleostomi</taxon>
        <taxon>Archelosauria</taxon>
        <taxon>Archosauria</taxon>
        <taxon>Dinosauria</taxon>
        <taxon>Saurischia</taxon>
        <taxon>Theropoda</taxon>
        <taxon>Coelurosauria</taxon>
        <taxon>Aves</taxon>
        <taxon>Neognathae</taxon>
        <taxon>Galloanserae</taxon>
        <taxon>Galliformes</taxon>
        <taxon>Odontophoridae</taxon>
        <taxon>Callipepla</taxon>
    </lineage>
</organism>
<dbReference type="EMBL" id="MCFN01003853">
    <property type="protein sequence ID" value="OXB52295.1"/>
    <property type="molecule type" value="Genomic_DNA"/>
</dbReference>
<name>A0A226MAI1_CALSU</name>
<reference evidence="2 3" key="1">
    <citation type="submission" date="2016-07" db="EMBL/GenBank/DDBJ databases">
        <title>Disparate Historic Effective Population Sizes Predicted by Modern Levels of Genome Diversity for the Scaled Quail (Callipepla squamata) and the Northern Bobwhite (Colinus virginianus): Inferences from First and Second Generation Draft Genome Assemblies for Sympatric New World Quail.</title>
        <authorList>
            <person name="Oldeschulte D.L."/>
            <person name="Halley Y.A."/>
            <person name="Bhattarai E.K."/>
            <person name="Brashear W.A."/>
            <person name="Hill J."/>
            <person name="Metz R.P."/>
            <person name="Johnson C.D."/>
            <person name="Rollins D."/>
            <person name="Peterson M.J."/>
            <person name="Bickhart D.M."/>
            <person name="Decker J.E."/>
            <person name="Seabury C.M."/>
        </authorList>
    </citation>
    <scope>NUCLEOTIDE SEQUENCE [LARGE SCALE GENOMIC DNA]</scope>
    <source>
        <strain evidence="2 3">Texas</strain>
        <tissue evidence="2">Leg muscle</tissue>
    </source>
</reference>
<evidence type="ECO:0000313" key="2">
    <source>
        <dbReference type="EMBL" id="OXB52295.1"/>
    </source>
</evidence>
<gene>
    <name evidence="2" type="ORF">ASZ78_012241</name>
</gene>
<evidence type="ECO:0000256" key="1">
    <source>
        <dbReference type="SAM" id="MobiDB-lite"/>
    </source>
</evidence>
<feature type="compositionally biased region" description="Polar residues" evidence="1">
    <location>
        <begin position="41"/>
        <end position="56"/>
    </location>
</feature>
<accession>A0A226MAI1</accession>
<dbReference type="AlphaFoldDB" id="A0A226MAI1"/>
<protein>
    <submittedName>
        <fullName evidence="2">Uncharacterized protein</fullName>
    </submittedName>
</protein>
<feature type="region of interest" description="Disordered" evidence="1">
    <location>
        <begin position="1"/>
        <end position="107"/>
    </location>
</feature>
<keyword evidence="3" id="KW-1185">Reference proteome</keyword>
<proteinExistence type="predicted"/>
<sequence>MPRLLTLQAADDSASAADASQGMLGNCATRPKAEGQVSAPADSQTTDVQAVQQTSEEIAEGETAESGDLQSPSDEAEADTACSASLPDAHPTPAGHPQPLQDPRETTALMQDEECWPRGLQAAGSGTSPKVFSASCVSGTGHQELSGGVQLRKASQPFLFLCEAVPRKATSCS</sequence>
<dbReference type="Proteomes" id="UP000198323">
    <property type="component" value="Unassembled WGS sequence"/>
</dbReference>
<evidence type="ECO:0000313" key="3">
    <source>
        <dbReference type="Proteomes" id="UP000198323"/>
    </source>
</evidence>
<comment type="caution">
    <text evidence="2">The sequence shown here is derived from an EMBL/GenBank/DDBJ whole genome shotgun (WGS) entry which is preliminary data.</text>
</comment>